<accession>A0A5B7X3K9</accession>
<name>A0A5B7X3K9_9FLAO</name>
<dbReference type="GO" id="GO:0008239">
    <property type="term" value="F:dipeptidyl-peptidase activity"/>
    <property type="evidence" value="ECO:0007669"/>
    <property type="project" value="TreeGrafter"/>
</dbReference>
<dbReference type="Gene3D" id="2.140.10.30">
    <property type="entry name" value="Dipeptidylpeptidase IV, N-terminal domain"/>
    <property type="match status" value="1"/>
</dbReference>
<dbReference type="InterPro" id="IPR029058">
    <property type="entry name" value="AB_hydrolase_fold"/>
</dbReference>
<dbReference type="PANTHER" id="PTHR11731:SF193">
    <property type="entry name" value="DIPEPTIDYL PEPTIDASE 9"/>
    <property type="match status" value="1"/>
</dbReference>
<dbReference type="Gene3D" id="3.40.50.1820">
    <property type="entry name" value="alpha/beta hydrolase"/>
    <property type="match status" value="1"/>
</dbReference>
<evidence type="ECO:0000259" key="6">
    <source>
        <dbReference type="Pfam" id="PF00930"/>
    </source>
</evidence>
<dbReference type="Proteomes" id="UP000309016">
    <property type="component" value="Chromosome"/>
</dbReference>
<dbReference type="RefSeq" id="WP_139065851.1">
    <property type="nucleotide sequence ID" value="NZ_CP040812.1"/>
</dbReference>
<sequence>MRLSNMLLAFLLAGTSAVYAQEKEITLEEIWNGTFSQERLESLRSLNNGTEYIVLNQNREQGSTSIDVYDYKSGSKKRSLVDSEKLDDIARFGSYELSDNENKILLGTESEQIFRRSSRGIYYVYDVKSGSLTKVSDKKIQEPTFSPDASKVAFVHENNIFIKDLATGAESQVTADGKKNEIINGITDWVYEEEFGFVRAFQWNATGDHLAYIKFDEINVQEFSMDLYGEELYPGASTFKYPKAGEENAIVSLHLYHLQEGNTTEINLGDYQDFYIPRIKWTNDPEILSVQVMNRHQNNLDLIFVNARTNEARVVLNETDEAYVDITDNLTFLKDNSFIWTSEQDGYNHIYHYNKNGKLLNQITQGDWEVTRYYGFNEGRNTIYYQSTENGSVNRDVYSIRTNGKNKTRLTDREGTNSADFSADFTYFINTFSNTETPAEYTLRDAKNGKVVREIKDNKKLLQKSEAYGFSPKELSTIEINGNELNMWMIKPADFDENKKYPLLMFQYSGPGSQSVSNTYFNSNDYWYQLLANEGYIIATVDGRGTGYKGAAFKKVTQKELGKFELEDQIAAAKKFASYDYIDEDRIGIWGWSYGGFMSTNAILKGNEVFSLAIAVAPVTSWRFYDTIYTERYMTTPQENPSGYDENSPINHVEKLKGDYLLVHGSADDNVHVQNTMRLIEALVQANKQFDWAIYPDKNHGIYGGNTRLHLYTKMTNFIKEKL</sequence>
<evidence type="ECO:0000259" key="5">
    <source>
        <dbReference type="Pfam" id="PF00326"/>
    </source>
</evidence>
<protein>
    <submittedName>
        <fullName evidence="7">S9 family peptidase</fullName>
    </submittedName>
</protein>
<dbReference type="AlphaFoldDB" id="A0A5B7X3K9"/>
<dbReference type="KEGG" id="afla:FHG64_07665"/>
<gene>
    <name evidence="7" type="ORF">FHG64_07665</name>
</gene>
<dbReference type="InterPro" id="IPR050278">
    <property type="entry name" value="Serine_Prot_S9B/DPPIV"/>
</dbReference>
<evidence type="ECO:0000256" key="4">
    <source>
        <dbReference type="SAM" id="SignalP"/>
    </source>
</evidence>
<evidence type="ECO:0000256" key="1">
    <source>
        <dbReference type="ARBA" id="ARBA00022670"/>
    </source>
</evidence>
<dbReference type="PANTHER" id="PTHR11731">
    <property type="entry name" value="PROTEASE FAMILY S9B,C DIPEPTIDYL-PEPTIDASE IV-RELATED"/>
    <property type="match status" value="1"/>
</dbReference>
<evidence type="ECO:0000313" key="7">
    <source>
        <dbReference type="EMBL" id="QCY69281.1"/>
    </source>
</evidence>
<evidence type="ECO:0000256" key="2">
    <source>
        <dbReference type="ARBA" id="ARBA00022801"/>
    </source>
</evidence>
<dbReference type="SUPFAM" id="SSF53474">
    <property type="entry name" value="alpha/beta-Hydrolases"/>
    <property type="match status" value="1"/>
</dbReference>
<organism evidence="7 8">
    <name type="scientific">Antarcticibacterium flavum</name>
    <dbReference type="NCBI Taxonomy" id="2058175"/>
    <lineage>
        <taxon>Bacteria</taxon>
        <taxon>Pseudomonadati</taxon>
        <taxon>Bacteroidota</taxon>
        <taxon>Flavobacteriia</taxon>
        <taxon>Flavobacteriales</taxon>
        <taxon>Flavobacteriaceae</taxon>
        <taxon>Antarcticibacterium</taxon>
    </lineage>
</organism>
<dbReference type="OrthoDB" id="9812921at2"/>
<dbReference type="SUPFAM" id="SSF82171">
    <property type="entry name" value="DPP6 N-terminal domain-like"/>
    <property type="match status" value="1"/>
</dbReference>
<reference evidence="7 8" key="1">
    <citation type="submission" date="2019-06" db="EMBL/GenBank/DDBJ databases">
        <title>Complete genome sequence of Antarcticibacterium flavum KCTC 52984T from an Antarctic marine sediment.</title>
        <authorList>
            <person name="Lee Y.M."/>
            <person name="Shin S.C."/>
        </authorList>
    </citation>
    <scope>NUCLEOTIDE SEQUENCE [LARGE SCALE GENOMIC DNA]</scope>
    <source>
        <strain evidence="7 8">KCTC 52984</strain>
    </source>
</reference>
<dbReference type="EMBL" id="CP040812">
    <property type="protein sequence ID" value="QCY69281.1"/>
    <property type="molecule type" value="Genomic_DNA"/>
</dbReference>
<feature type="signal peptide" evidence="4">
    <location>
        <begin position="1"/>
        <end position="20"/>
    </location>
</feature>
<dbReference type="Pfam" id="PF00326">
    <property type="entry name" value="Peptidase_S9"/>
    <property type="match status" value="1"/>
</dbReference>
<dbReference type="GO" id="GO:0006508">
    <property type="term" value="P:proteolysis"/>
    <property type="evidence" value="ECO:0007669"/>
    <property type="project" value="UniProtKB-KW"/>
</dbReference>
<keyword evidence="1" id="KW-0645">Protease</keyword>
<dbReference type="InterPro" id="IPR002469">
    <property type="entry name" value="Peptidase_S9B_N"/>
</dbReference>
<keyword evidence="3" id="KW-0325">Glycoprotein</keyword>
<dbReference type="PROSITE" id="PS00708">
    <property type="entry name" value="PRO_ENDOPEP_SER"/>
    <property type="match status" value="1"/>
</dbReference>
<dbReference type="InterPro" id="IPR002471">
    <property type="entry name" value="Pept_S9_AS"/>
</dbReference>
<dbReference type="FunFam" id="3.40.50.1820:FF:000003">
    <property type="entry name" value="Dipeptidyl peptidase 4"/>
    <property type="match status" value="1"/>
</dbReference>
<dbReference type="GO" id="GO:0004252">
    <property type="term" value="F:serine-type endopeptidase activity"/>
    <property type="evidence" value="ECO:0007669"/>
    <property type="project" value="InterPro"/>
</dbReference>
<feature type="domain" description="Peptidase S9 prolyl oligopeptidase catalytic" evidence="5">
    <location>
        <begin position="528"/>
        <end position="723"/>
    </location>
</feature>
<keyword evidence="2" id="KW-0378">Hydrolase</keyword>
<dbReference type="Pfam" id="PF00930">
    <property type="entry name" value="DPPIV_N"/>
    <property type="match status" value="1"/>
</dbReference>
<keyword evidence="4" id="KW-0732">Signal</keyword>
<evidence type="ECO:0000313" key="8">
    <source>
        <dbReference type="Proteomes" id="UP000309016"/>
    </source>
</evidence>
<proteinExistence type="predicted"/>
<keyword evidence="8" id="KW-1185">Reference proteome</keyword>
<dbReference type="InterPro" id="IPR001375">
    <property type="entry name" value="Peptidase_S9_cat"/>
</dbReference>
<feature type="domain" description="Dipeptidylpeptidase IV N-terminal" evidence="6">
    <location>
        <begin position="99"/>
        <end position="438"/>
    </location>
</feature>
<feature type="chain" id="PRO_5023148608" evidence="4">
    <location>
        <begin position="21"/>
        <end position="723"/>
    </location>
</feature>
<evidence type="ECO:0000256" key="3">
    <source>
        <dbReference type="ARBA" id="ARBA00023180"/>
    </source>
</evidence>